<name>A0AA37F931_9ARCH</name>
<dbReference type="PROSITE" id="PS50893">
    <property type="entry name" value="ABC_TRANSPORTER_2"/>
    <property type="match status" value="1"/>
</dbReference>
<evidence type="ECO:0000256" key="8">
    <source>
        <dbReference type="ARBA" id="ARBA00023136"/>
    </source>
</evidence>
<dbReference type="InterPro" id="IPR003439">
    <property type="entry name" value="ABC_transporter-like_ATP-bd"/>
</dbReference>
<organism evidence="10 11">
    <name type="scientific">Thermogymnomonas acidicola</name>
    <dbReference type="NCBI Taxonomy" id="399579"/>
    <lineage>
        <taxon>Archaea</taxon>
        <taxon>Methanobacteriati</taxon>
        <taxon>Thermoplasmatota</taxon>
        <taxon>Thermoplasmata</taxon>
        <taxon>Thermoplasmatales</taxon>
        <taxon>Thermogymnomonas</taxon>
    </lineage>
</organism>
<keyword evidence="4" id="KW-0997">Cell inner membrane</keyword>
<dbReference type="RefSeq" id="WP_188680164.1">
    <property type="nucleotide sequence ID" value="NZ_BMNY01000001.1"/>
</dbReference>
<feature type="domain" description="ABC transporter" evidence="9">
    <location>
        <begin position="18"/>
        <end position="272"/>
    </location>
</feature>
<keyword evidence="7" id="KW-1278">Translocase</keyword>
<dbReference type="EMBL" id="BMNY01000001">
    <property type="protein sequence ID" value="GGM70650.1"/>
    <property type="molecule type" value="Genomic_DNA"/>
</dbReference>
<evidence type="ECO:0000256" key="3">
    <source>
        <dbReference type="ARBA" id="ARBA00022475"/>
    </source>
</evidence>
<evidence type="ECO:0000256" key="2">
    <source>
        <dbReference type="ARBA" id="ARBA00022448"/>
    </source>
</evidence>
<accession>A0AA37F931</accession>
<evidence type="ECO:0000256" key="5">
    <source>
        <dbReference type="ARBA" id="ARBA00022741"/>
    </source>
</evidence>
<reference evidence="10" key="1">
    <citation type="journal article" date="2014" name="Int. J. Syst. Evol. Microbiol.">
        <title>Complete genome sequence of Corynebacterium casei LMG S-19264T (=DSM 44701T), isolated from a smear-ripened cheese.</title>
        <authorList>
            <consortium name="US DOE Joint Genome Institute (JGI-PGF)"/>
            <person name="Walter F."/>
            <person name="Albersmeier A."/>
            <person name="Kalinowski J."/>
            <person name="Ruckert C."/>
        </authorList>
    </citation>
    <scope>NUCLEOTIDE SEQUENCE</scope>
    <source>
        <strain evidence="10">JCM 13583</strain>
    </source>
</reference>
<dbReference type="Pfam" id="PF00005">
    <property type="entry name" value="ABC_tran"/>
    <property type="match status" value="1"/>
</dbReference>
<evidence type="ECO:0000313" key="10">
    <source>
        <dbReference type="EMBL" id="GGM70650.1"/>
    </source>
</evidence>
<sequence>MYVEGYRMGELNDSIVAVENLNVSFLSDGQRLPVLRDINMEVRKGERVGIVGESGSGKSTLANAIMGLLDSPPAVHESGAIRFKNEKVGPTLKEGGNRFRGRGVSMVFQEPLVSLNPVYTVGFQLMESLSVKDPGVTQKGRRKEALKRIVRTLADMNIENPEGILEKYPHQLSGGMRQRVAIASALLQEPELLIMDEPTTGLDALVQLKIISLIEKIRRETGVSLLIITHDISVAAQLCDRIYVMYAGRVLESGPAEEIIERPMHPYTKTLMSSIPHGFYDSPDLPVSQGEPPDLRHLPPGCPFQPRCPLSFEKCVSMPPDVTVNDRMVKCWLYAR</sequence>
<evidence type="ECO:0000256" key="7">
    <source>
        <dbReference type="ARBA" id="ARBA00022967"/>
    </source>
</evidence>
<dbReference type="SMART" id="SM00382">
    <property type="entry name" value="AAA"/>
    <property type="match status" value="1"/>
</dbReference>
<keyword evidence="2" id="KW-0813">Transport</keyword>
<keyword evidence="5" id="KW-0547">Nucleotide-binding</keyword>
<dbReference type="InterPro" id="IPR027417">
    <property type="entry name" value="P-loop_NTPase"/>
</dbReference>
<dbReference type="Gene3D" id="3.40.50.300">
    <property type="entry name" value="P-loop containing nucleotide triphosphate hydrolases"/>
    <property type="match status" value="1"/>
</dbReference>
<keyword evidence="8" id="KW-0472">Membrane</keyword>
<comment type="caution">
    <text evidence="10">The sequence shown here is derived from an EMBL/GenBank/DDBJ whole genome shotgun (WGS) entry which is preliminary data.</text>
</comment>
<dbReference type="FunFam" id="3.40.50.300:FF:000016">
    <property type="entry name" value="Oligopeptide ABC transporter ATP-binding component"/>
    <property type="match status" value="1"/>
</dbReference>
<evidence type="ECO:0000313" key="11">
    <source>
        <dbReference type="Proteomes" id="UP000632195"/>
    </source>
</evidence>
<keyword evidence="3" id="KW-1003">Cell membrane</keyword>
<dbReference type="SUPFAM" id="SSF52540">
    <property type="entry name" value="P-loop containing nucleoside triphosphate hydrolases"/>
    <property type="match status" value="1"/>
</dbReference>
<dbReference type="Proteomes" id="UP000632195">
    <property type="component" value="Unassembled WGS sequence"/>
</dbReference>
<gene>
    <name evidence="10" type="ORF">GCM10007108_05840</name>
</gene>
<evidence type="ECO:0000256" key="6">
    <source>
        <dbReference type="ARBA" id="ARBA00022840"/>
    </source>
</evidence>
<evidence type="ECO:0000256" key="4">
    <source>
        <dbReference type="ARBA" id="ARBA00022519"/>
    </source>
</evidence>
<dbReference type="InterPro" id="IPR013563">
    <property type="entry name" value="Oligopep_ABC_C"/>
</dbReference>
<dbReference type="InterPro" id="IPR003593">
    <property type="entry name" value="AAA+_ATPase"/>
</dbReference>
<dbReference type="GO" id="GO:0016887">
    <property type="term" value="F:ATP hydrolysis activity"/>
    <property type="evidence" value="ECO:0007669"/>
    <property type="project" value="InterPro"/>
</dbReference>
<comment type="subcellular location">
    <subcellularLocation>
        <location evidence="1">Cell membrane</location>
        <topology evidence="1">Peripheral membrane protein</topology>
    </subcellularLocation>
</comment>
<dbReference type="Pfam" id="PF08352">
    <property type="entry name" value="oligo_HPY"/>
    <property type="match status" value="1"/>
</dbReference>
<dbReference type="InterPro" id="IPR017871">
    <property type="entry name" value="ABC_transporter-like_CS"/>
</dbReference>
<dbReference type="InterPro" id="IPR050388">
    <property type="entry name" value="ABC_Ni/Peptide_Import"/>
</dbReference>
<evidence type="ECO:0000259" key="9">
    <source>
        <dbReference type="PROSITE" id="PS50893"/>
    </source>
</evidence>
<keyword evidence="6 10" id="KW-0067">ATP-binding</keyword>
<dbReference type="PANTHER" id="PTHR43297:SF14">
    <property type="entry name" value="ATPASE AAA-TYPE CORE DOMAIN-CONTAINING PROTEIN"/>
    <property type="match status" value="1"/>
</dbReference>
<dbReference type="NCBIfam" id="TIGR01727">
    <property type="entry name" value="oligo_HPY"/>
    <property type="match status" value="1"/>
</dbReference>
<keyword evidence="11" id="KW-1185">Reference proteome</keyword>
<evidence type="ECO:0000256" key="1">
    <source>
        <dbReference type="ARBA" id="ARBA00004202"/>
    </source>
</evidence>
<dbReference type="PANTHER" id="PTHR43297">
    <property type="entry name" value="OLIGOPEPTIDE TRANSPORT ATP-BINDING PROTEIN APPD"/>
    <property type="match status" value="1"/>
</dbReference>
<dbReference type="GO" id="GO:0005524">
    <property type="term" value="F:ATP binding"/>
    <property type="evidence" value="ECO:0007669"/>
    <property type="project" value="UniProtKB-KW"/>
</dbReference>
<dbReference type="GO" id="GO:0005886">
    <property type="term" value="C:plasma membrane"/>
    <property type="evidence" value="ECO:0007669"/>
    <property type="project" value="UniProtKB-SubCell"/>
</dbReference>
<dbReference type="GO" id="GO:0015833">
    <property type="term" value="P:peptide transport"/>
    <property type="evidence" value="ECO:0007669"/>
    <property type="project" value="InterPro"/>
</dbReference>
<dbReference type="AlphaFoldDB" id="A0AA37F931"/>
<dbReference type="PROSITE" id="PS00211">
    <property type="entry name" value="ABC_TRANSPORTER_1"/>
    <property type="match status" value="1"/>
</dbReference>
<protein>
    <submittedName>
        <fullName evidence="10">ABC transporter ATP-binding protein</fullName>
    </submittedName>
</protein>
<dbReference type="CDD" id="cd03257">
    <property type="entry name" value="ABC_NikE_OppD_transporters"/>
    <property type="match status" value="1"/>
</dbReference>
<reference evidence="10" key="2">
    <citation type="submission" date="2022-09" db="EMBL/GenBank/DDBJ databases">
        <authorList>
            <person name="Sun Q."/>
            <person name="Ohkuma M."/>
        </authorList>
    </citation>
    <scope>NUCLEOTIDE SEQUENCE</scope>
    <source>
        <strain evidence="10">JCM 13583</strain>
    </source>
</reference>
<proteinExistence type="predicted"/>